<dbReference type="OrthoDB" id="6723881at2759"/>
<evidence type="ECO:0000313" key="2">
    <source>
        <dbReference type="Proteomes" id="UP000192223"/>
    </source>
</evidence>
<dbReference type="InterPro" id="IPR029195">
    <property type="entry name" value="HCFC1R1"/>
</dbReference>
<feature type="compositionally biased region" description="Low complexity" evidence="1">
    <location>
        <begin position="249"/>
        <end position="259"/>
    </location>
</feature>
<dbReference type="PANTHER" id="PTHR16246">
    <property type="entry name" value="HOST CELL FACTOR C1 REGULATOR 1"/>
    <property type="match status" value="1"/>
</dbReference>
<dbReference type="AlphaFoldDB" id="A0A1W4W776"/>
<evidence type="ECO:0000313" key="3">
    <source>
        <dbReference type="RefSeq" id="XP_018319946.1"/>
    </source>
</evidence>
<protein>
    <submittedName>
        <fullName evidence="3">Uncharacterized protein LOC108733340</fullName>
    </submittedName>
</protein>
<gene>
    <name evidence="3" type="primary">LOC108733340</name>
</gene>
<proteinExistence type="predicted"/>
<dbReference type="PANTHER" id="PTHR16246:SF2">
    <property type="entry name" value="HOST CELL FACTOR C1 REGULATOR 1"/>
    <property type="match status" value="1"/>
</dbReference>
<dbReference type="KEGG" id="apln:108733340"/>
<organism evidence="2 3">
    <name type="scientific">Agrilus planipennis</name>
    <name type="common">Emerald ash borer</name>
    <name type="synonym">Agrilus marcopoli</name>
    <dbReference type="NCBI Taxonomy" id="224129"/>
    <lineage>
        <taxon>Eukaryota</taxon>
        <taxon>Metazoa</taxon>
        <taxon>Ecdysozoa</taxon>
        <taxon>Arthropoda</taxon>
        <taxon>Hexapoda</taxon>
        <taxon>Insecta</taxon>
        <taxon>Pterygota</taxon>
        <taxon>Neoptera</taxon>
        <taxon>Endopterygota</taxon>
        <taxon>Coleoptera</taxon>
        <taxon>Polyphaga</taxon>
        <taxon>Elateriformia</taxon>
        <taxon>Buprestoidea</taxon>
        <taxon>Buprestidae</taxon>
        <taxon>Agrilinae</taxon>
        <taxon>Agrilus</taxon>
    </lineage>
</organism>
<keyword evidence="2" id="KW-1185">Reference proteome</keyword>
<dbReference type="RefSeq" id="XP_018319946.1">
    <property type="nucleotide sequence ID" value="XM_018464444.2"/>
</dbReference>
<dbReference type="InParanoid" id="A0A1W4W776"/>
<sequence length="290" mass="32624">MNIMTGDPYNKRFPQTLSEYTNSCFSNPEFGMHSQQEPVTAPNPDELGFSRYNENYSPFQMGIYDQCQVPASGPFQFNLPNLLSSTSNSFLFSSSQSNAPQGLPSSSVVHFPFANDAFTQPSYQKNLNNFTEKLNGAFSESSKFMRDIYRCKRKPESIDLPPFKQHITEEKMAESMSRLHINSETPVSCSEPEDKKMQRLYMCDEMRRLQAESIIPHQILSKIARPCTALVPWTPPVVSLPGTSGVSNNGGNDNNNNNNNDDELDNYTSDSDKSAIEIEVEPNPNMDLDL</sequence>
<feature type="region of interest" description="Disordered" evidence="1">
    <location>
        <begin position="241"/>
        <end position="290"/>
    </location>
</feature>
<accession>A0A1W4W776</accession>
<dbReference type="GeneID" id="108733340"/>
<reference evidence="3" key="1">
    <citation type="submission" date="2025-08" db="UniProtKB">
        <authorList>
            <consortium name="RefSeq"/>
        </authorList>
    </citation>
    <scope>IDENTIFICATION</scope>
    <source>
        <tissue evidence="3">Entire body</tissue>
    </source>
</reference>
<name>A0A1W4W776_AGRPL</name>
<dbReference type="Proteomes" id="UP000192223">
    <property type="component" value="Unplaced"/>
</dbReference>
<evidence type="ECO:0000256" key="1">
    <source>
        <dbReference type="SAM" id="MobiDB-lite"/>
    </source>
</evidence>